<reference evidence="3" key="1">
    <citation type="journal article" date="2017" name="Cell">
        <title>Insights into land plant evolution garnered from the Marchantia polymorpha genome.</title>
        <authorList>
            <person name="Bowman J.L."/>
            <person name="Kohchi T."/>
            <person name="Yamato K.T."/>
            <person name="Jenkins J."/>
            <person name="Shu S."/>
            <person name="Ishizaki K."/>
            <person name="Yamaoka S."/>
            <person name="Nishihama R."/>
            <person name="Nakamura Y."/>
            <person name="Berger F."/>
            <person name="Adam C."/>
            <person name="Aki S.S."/>
            <person name="Althoff F."/>
            <person name="Araki T."/>
            <person name="Arteaga-Vazquez M.A."/>
            <person name="Balasubrmanian S."/>
            <person name="Barry K."/>
            <person name="Bauer D."/>
            <person name="Boehm C.R."/>
            <person name="Briginshaw L."/>
            <person name="Caballero-Perez J."/>
            <person name="Catarino B."/>
            <person name="Chen F."/>
            <person name="Chiyoda S."/>
            <person name="Chovatia M."/>
            <person name="Davies K.M."/>
            <person name="Delmans M."/>
            <person name="Demura T."/>
            <person name="Dierschke T."/>
            <person name="Dolan L."/>
            <person name="Dorantes-Acosta A.E."/>
            <person name="Eklund D.M."/>
            <person name="Florent S.N."/>
            <person name="Flores-Sandoval E."/>
            <person name="Fujiyama A."/>
            <person name="Fukuzawa H."/>
            <person name="Galik B."/>
            <person name="Grimanelli D."/>
            <person name="Grimwood J."/>
            <person name="Grossniklaus U."/>
            <person name="Hamada T."/>
            <person name="Haseloff J."/>
            <person name="Hetherington A.J."/>
            <person name="Higo A."/>
            <person name="Hirakawa Y."/>
            <person name="Hundley H.N."/>
            <person name="Ikeda Y."/>
            <person name="Inoue K."/>
            <person name="Inoue S.I."/>
            <person name="Ishida S."/>
            <person name="Jia Q."/>
            <person name="Kakita M."/>
            <person name="Kanazawa T."/>
            <person name="Kawai Y."/>
            <person name="Kawashima T."/>
            <person name="Kennedy M."/>
            <person name="Kinose K."/>
            <person name="Kinoshita T."/>
            <person name="Kohara Y."/>
            <person name="Koide E."/>
            <person name="Komatsu K."/>
            <person name="Kopischke S."/>
            <person name="Kubo M."/>
            <person name="Kyozuka J."/>
            <person name="Lagercrantz U."/>
            <person name="Lin S.S."/>
            <person name="Lindquist E."/>
            <person name="Lipzen A.M."/>
            <person name="Lu C.W."/>
            <person name="De Luna E."/>
            <person name="Martienssen R.A."/>
            <person name="Minamino N."/>
            <person name="Mizutani M."/>
            <person name="Mizutani M."/>
            <person name="Mochizuki N."/>
            <person name="Monte I."/>
            <person name="Mosher R."/>
            <person name="Nagasaki H."/>
            <person name="Nakagami H."/>
            <person name="Naramoto S."/>
            <person name="Nishitani K."/>
            <person name="Ohtani M."/>
            <person name="Okamoto T."/>
            <person name="Okumura M."/>
            <person name="Phillips J."/>
            <person name="Pollak B."/>
            <person name="Reinders A."/>
            <person name="Rovekamp M."/>
            <person name="Sano R."/>
            <person name="Sawa S."/>
            <person name="Schmid M.W."/>
            <person name="Shirakawa M."/>
            <person name="Solano R."/>
            <person name="Spunde A."/>
            <person name="Suetsugu N."/>
            <person name="Sugano S."/>
            <person name="Sugiyama A."/>
            <person name="Sun R."/>
            <person name="Suzuki Y."/>
            <person name="Takenaka M."/>
            <person name="Takezawa D."/>
            <person name="Tomogane H."/>
            <person name="Tsuzuki M."/>
            <person name="Ueda T."/>
            <person name="Umeda M."/>
            <person name="Ward J.M."/>
            <person name="Watanabe Y."/>
            <person name="Yazaki K."/>
            <person name="Yokoyama R."/>
            <person name="Yoshitake Y."/>
            <person name="Yotsui I."/>
            <person name="Zachgo S."/>
            <person name="Schmutz J."/>
        </authorList>
    </citation>
    <scope>NUCLEOTIDE SEQUENCE [LARGE SCALE GENOMIC DNA]</scope>
    <source>
        <strain evidence="3">Tak-1</strain>
    </source>
</reference>
<organism evidence="2 3">
    <name type="scientific">Marchantia polymorpha</name>
    <name type="common">Common liverwort</name>
    <name type="synonym">Marchantia aquatica</name>
    <dbReference type="NCBI Taxonomy" id="3197"/>
    <lineage>
        <taxon>Eukaryota</taxon>
        <taxon>Viridiplantae</taxon>
        <taxon>Streptophyta</taxon>
        <taxon>Embryophyta</taxon>
        <taxon>Marchantiophyta</taxon>
        <taxon>Marchantiopsida</taxon>
        <taxon>Marchantiidae</taxon>
        <taxon>Marchantiales</taxon>
        <taxon>Marchantiaceae</taxon>
        <taxon>Marchantia</taxon>
    </lineage>
</organism>
<keyword evidence="1" id="KW-0812">Transmembrane</keyword>
<dbReference type="Gramene" id="Mp4g04660.1">
    <property type="protein sequence ID" value="Mp4g04660.1.cds1"/>
    <property type="gene ID" value="Mp4g04660"/>
</dbReference>
<dbReference type="PANTHER" id="PTHR33133">
    <property type="entry name" value="OS08G0107100 PROTEIN-RELATED"/>
    <property type="match status" value="1"/>
</dbReference>
<evidence type="ECO:0000256" key="1">
    <source>
        <dbReference type="SAM" id="Phobius"/>
    </source>
</evidence>
<feature type="transmembrane region" description="Helical" evidence="1">
    <location>
        <begin position="48"/>
        <end position="70"/>
    </location>
</feature>
<dbReference type="PANTHER" id="PTHR33133:SF1">
    <property type="entry name" value="EXPRESSED PROTEIN-RELATED"/>
    <property type="match status" value="1"/>
</dbReference>
<feature type="transmembrane region" description="Helical" evidence="1">
    <location>
        <begin position="105"/>
        <end position="135"/>
    </location>
</feature>
<reference evidence="2" key="2">
    <citation type="submission" date="2017-12" db="EMBL/GenBank/DDBJ databases">
        <title>WGS assembly of Marchantia polymorpha.</title>
        <authorList>
            <person name="Bowman J.L."/>
            <person name="Kohchi T."/>
            <person name="Yamato K.T."/>
            <person name="Jenkins J."/>
            <person name="Shu S."/>
            <person name="Ishizaki K."/>
            <person name="Yamaoka S."/>
            <person name="Nishihama R."/>
            <person name="Nakamura Y."/>
            <person name="Berger F."/>
            <person name="Adam C."/>
            <person name="Aki S.S."/>
            <person name="Althoff F."/>
            <person name="Araki T."/>
            <person name="Arteaga-Vazquez M.A."/>
            <person name="Balasubrmanian S."/>
            <person name="Bauer D."/>
            <person name="Boehm C.R."/>
            <person name="Briginshaw L."/>
            <person name="Caballero-Perez J."/>
            <person name="Catarino B."/>
            <person name="Chen F."/>
            <person name="Chiyoda S."/>
            <person name="Chovatia M."/>
            <person name="Davies K.M."/>
            <person name="Delmans M."/>
            <person name="Demura T."/>
            <person name="Dierschke T."/>
            <person name="Dolan L."/>
            <person name="Dorantes-Acosta A.E."/>
            <person name="Eklund D.M."/>
            <person name="Florent S.N."/>
            <person name="Flores-Sandoval E."/>
            <person name="Fujiyama A."/>
            <person name="Fukuzawa H."/>
            <person name="Galik B."/>
            <person name="Grimanelli D."/>
            <person name="Grimwood J."/>
            <person name="Grossniklaus U."/>
            <person name="Hamada T."/>
            <person name="Haseloff J."/>
            <person name="Hetherington A.J."/>
            <person name="Higo A."/>
            <person name="Hirakawa Y."/>
            <person name="Hundley H.N."/>
            <person name="Ikeda Y."/>
            <person name="Inoue K."/>
            <person name="Inoue S."/>
            <person name="Ishida S."/>
            <person name="Jia Q."/>
            <person name="Kakita M."/>
            <person name="Kanazawa T."/>
            <person name="Kawai Y."/>
            <person name="Kawashima T."/>
            <person name="Kennedy M."/>
            <person name="Kinose K."/>
            <person name="Kinoshita T."/>
            <person name="Kohara Y."/>
            <person name="Koide E."/>
            <person name="Komatsu K."/>
            <person name="Kopischke S."/>
            <person name="Kubo M."/>
            <person name="Kyozuka J."/>
            <person name="Lagercrantz U."/>
            <person name="Lin S.S."/>
            <person name="Lindquist E."/>
            <person name="Lipzen A.M."/>
            <person name="Lu C."/>
            <person name="Luna E.D."/>
            <person name="Martienssen R.A."/>
            <person name="Minamino N."/>
            <person name="Mizutani M."/>
            <person name="Mizutani M."/>
            <person name="Mochizuki N."/>
            <person name="Monte I."/>
            <person name="Mosher R."/>
            <person name="Nagasaki H."/>
            <person name="Nakagami H."/>
            <person name="Naramoto S."/>
            <person name="Nishitani K."/>
            <person name="Ohtani M."/>
            <person name="Okamoto T."/>
            <person name="Okumura M."/>
            <person name="Phillips J."/>
            <person name="Pollak B."/>
            <person name="Reinders A."/>
            <person name="Roevekamp M."/>
            <person name="Sano R."/>
            <person name="Sawa S."/>
            <person name="Schmid M.W."/>
            <person name="Shirakawa M."/>
            <person name="Solano R."/>
            <person name="Spunde A."/>
            <person name="Suetsugu N."/>
            <person name="Sugano S."/>
            <person name="Sugiyama A."/>
            <person name="Sun R."/>
            <person name="Suzuki Y."/>
            <person name="Takenaka M."/>
            <person name="Takezawa D."/>
            <person name="Tomogane H."/>
            <person name="Tsuzuki M."/>
            <person name="Ueda T."/>
            <person name="Umeda M."/>
            <person name="Ward J.M."/>
            <person name="Watanabe Y."/>
            <person name="Yazaki K."/>
            <person name="Yokoyama R."/>
            <person name="Yoshitake Y."/>
            <person name="Yotsui I."/>
            <person name="Zachgo S."/>
            <person name="Schmutz J."/>
        </authorList>
    </citation>
    <scope>NUCLEOTIDE SEQUENCE [LARGE SCALE GENOMIC DNA]</scope>
    <source>
        <strain evidence="2">Tak-1</strain>
    </source>
</reference>
<feature type="transmembrane region" description="Helical" evidence="1">
    <location>
        <begin position="241"/>
        <end position="261"/>
    </location>
</feature>
<keyword evidence="3" id="KW-1185">Reference proteome</keyword>
<dbReference type="EMBL" id="KZ772716">
    <property type="protein sequence ID" value="PTQ39526.1"/>
    <property type="molecule type" value="Genomic_DNA"/>
</dbReference>
<dbReference type="GO" id="GO:0016020">
    <property type="term" value="C:membrane"/>
    <property type="evidence" value="ECO:0000318"/>
    <property type="project" value="GO_Central"/>
</dbReference>
<gene>
    <name evidence="2" type="ORF">MARPO_0044s0008</name>
</gene>
<sequence>MKVKSVDTMEEAAGLGLTRQQLAELGAFGIVWESIDLFQRPPLPSVQFAIVLPYTALFVIVQFLQAGWLLSLLPNPATAQAQAPPQLNAPPQAPPPVAPLPDLPLLLWSLILVLVAIFTFCLSLFVVAATFYAVGSIYWGKEVTPPIGFRSMWPKLFVTAVYPMAFVFAVLLGSIFVFSILKITFSGSLMAVYLILIGFTSTIMIFIVKILIQEANGVTYYEETFRFPALRRALSIMNQRWGTGLLLVIIYLCAGSILGFLSPNPAVLSERGIEKPDLILGLVYTVLLSWLTQLSLISWALFYFSCTARSGEQDVDDRVEGGYQPVRAEQIRDEDDEK</sequence>
<evidence type="ECO:0000313" key="2">
    <source>
        <dbReference type="EMBL" id="PTQ39527.1"/>
    </source>
</evidence>
<keyword evidence="1" id="KW-0472">Membrane</keyword>
<name>A0A2R6X0A1_MARPO</name>
<keyword evidence="1" id="KW-1133">Transmembrane helix</keyword>
<dbReference type="AlphaFoldDB" id="A0A2R6X0A1"/>
<evidence type="ECO:0008006" key="4">
    <source>
        <dbReference type="Google" id="ProtNLM"/>
    </source>
</evidence>
<dbReference type="EMBL" id="KZ772716">
    <property type="protein sequence ID" value="PTQ39527.1"/>
    <property type="molecule type" value="Genomic_DNA"/>
</dbReference>
<evidence type="ECO:0000313" key="3">
    <source>
        <dbReference type="Proteomes" id="UP000244005"/>
    </source>
</evidence>
<dbReference type="Proteomes" id="UP000244005">
    <property type="component" value="Unassembled WGS sequence"/>
</dbReference>
<proteinExistence type="predicted"/>
<accession>A0A2R6X0A1</accession>
<dbReference type="OrthoDB" id="10311824at2759"/>
<feature type="transmembrane region" description="Helical" evidence="1">
    <location>
        <begin position="190"/>
        <end position="212"/>
    </location>
</feature>
<feature type="transmembrane region" description="Helical" evidence="1">
    <location>
        <begin position="281"/>
        <end position="304"/>
    </location>
</feature>
<protein>
    <recommendedName>
        <fullName evidence="4">Glycerophosphoryl diester phosphodiesterase membrane domain-containing protein</fullName>
    </recommendedName>
</protein>
<dbReference type="Gramene" id="Mp4g04660.2">
    <property type="protein sequence ID" value="Mp4g04660.2.cds1"/>
    <property type="gene ID" value="Mp4g04660"/>
</dbReference>
<feature type="transmembrane region" description="Helical" evidence="1">
    <location>
        <begin position="156"/>
        <end position="178"/>
    </location>
</feature>